<name>A0A5B7K9M4_PORTR</name>
<dbReference type="AlphaFoldDB" id="A0A5B7K9M4"/>
<reference evidence="2 3" key="1">
    <citation type="submission" date="2019-05" db="EMBL/GenBank/DDBJ databases">
        <title>Another draft genome of Portunus trituberculatus and its Hox gene families provides insights of decapod evolution.</title>
        <authorList>
            <person name="Jeong J.-H."/>
            <person name="Song I."/>
            <person name="Kim S."/>
            <person name="Choi T."/>
            <person name="Kim D."/>
            <person name="Ryu S."/>
            <person name="Kim W."/>
        </authorList>
    </citation>
    <scope>NUCLEOTIDE SEQUENCE [LARGE SCALE GENOMIC DNA]</scope>
    <source>
        <tissue evidence="2">Muscle</tissue>
    </source>
</reference>
<evidence type="ECO:0000256" key="1">
    <source>
        <dbReference type="SAM" id="MobiDB-lite"/>
    </source>
</evidence>
<dbReference type="EMBL" id="VSRR010147218">
    <property type="protein sequence ID" value="MPD05691.1"/>
    <property type="molecule type" value="Genomic_DNA"/>
</dbReference>
<keyword evidence="3" id="KW-1185">Reference proteome</keyword>
<proteinExistence type="predicted"/>
<accession>A0A5B7K9M4</accession>
<comment type="caution">
    <text evidence="2">The sequence shown here is derived from an EMBL/GenBank/DDBJ whole genome shotgun (WGS) entry which is preliminary data.</text>
</comment>
<evidence type="ECO:0000313" key="3">
    <source>
        <dbReference type="Proteomes" id="UP000324222"/>
    </source>
</evidence>
<feature type="region of interest" description="Disordered" evidence="1">
    <location>
        <begin position="50"/>
        <end position="77"/>
    </location>
</feature>
<protein>
    <submittedName>
        <fullName evidence="2">Uncharacterized protein</fullName>
    </submittedName>
</protein>
<gene>
    <name evidence="2" type="ORF">E2C01_101448</name>
</gene>
<dbReference type="Proteomes" id="UP000324222">
    <property type="component" value="Unassembled WGS sequence"/>
</dbReference>
<evidence type="ECO:0000313" key="2">
    <source>
        <dbReference type="EMBL" id="MPD05691.1"/>
    </source>
</evidence>
<organism evidence="2 3">
    <name type="scientific">Portunus trituberculatus</name>
    <name type="common">Swimming crab</name>
    <name type="synonym">Neptunus trituberculatus</name>
    <dbReference type="NCBI Taxonomy" id="210409"/>
    <lineage>
        <taxon>Eukaryota</taxon>
        <taxon>Metazoa</taxon>
        <taxon>Ecdysozoa</taxon>
        <taxon>Arthropoda</taxon>
        <taxon>Crustacea</taxon>
        <taxon>Multicrustacea</taxon>
        <taxon>Malacostraca</taxon>
        <taxon>Eumalacostraca</taxon>
        <taxon>Eucarida</taxon>
        <taxon>Decapoda</taxon>
        <taxon>Pleocyemata</taxon>
        <taxon>Brachyura</taxon>
        <taxon>Eubrachyura</taxon>
        <taxon>Portunoidea</taxon>
        <taxon>Portunidae</taxon>
        <taxon>Portuninae</taxon>
        <taxon>Portunus</taxon>
    </lineage>
</organism>
<sequence length="107" mass="11818">MEKWRRKAMVADMALTSCPFGACPGSASSVSPQRTFEMWILDRGLWVSGQMNRQGKEGGGEVPPSMPGAQWGPRSVLPSHSWSRTWEKVLGRPIAHPWRRPASRGSG</sequence>